<evidence type="ECO:0000313" key="8">
    <source>
        <dbReference type="Proteomes" id="UP000054477"/>
    </source>
</evidence>
<feature type="compositionally biased region" description="Basic and acidic residues" evidence="5">
    <location>
        <begin position="106"/>
        <end position="131"/>
    </location>
</feature>
<evidence type="ECO:0000256" key="4">
    <source>
        <dbReference type="PROSITE-ProRule" id="PRU00146"/>
    </source>
</evidence>
<feature type="compositionally biased region" description="Basic and acidic residues" evidence="5">
    <location>
        <begin position="497"/>
        <end position="506"/>
    </location>
</feature>
<dbReference type="Proteomes" id="UP000054477">
    <property type="component" value="Unassembled WGS sequence"/>
</dbReference>
<dbReference type="OrthoDB" id="79252at2759"/>
<dbReference type="InterPro" id="IPR001965">
    <property type="entry name" value="Znf_PHD"/>
</dbReference>
<protein>
    <recommendedName>
        <fullName evidence="6">PHD-type domain-containing protein</fullName>
    </recommendedName>
</protein>
<reference evidence="7 8" key="1">
    <citation type="submission" date="2014-04" db="EMBL/GenBank/DDBJ databases">
        <authorList>
            <consortium name="DOE Joint Genome Institute"/>
            <person name="Kuo A."/>
            <person name="Kohler A."/>
            <person name="Nagy L.G."/>
            <person name="Floudas D."/>
            <person name="Copeland A."/>
            <person name="Barry K.W."/>
            <person name="Cichocki N."/>
            <person name="Veneault-Fourrey C."/>
            <person name="LaButti K."/>
            <person name="Lindquist E.A."/>
            <person name="Lipzen A."/>
            <person name="Lundell T."/>
            <person name="Morin E."/>
            <person name="Murat C."/>
            <person name="Sun H."/>
            <person name="Tunlid A."/>
            <person name="Henrissat B."/>
            <person name="Grigoriev I.V."/>
            <person name="Hibbett D.S."/>
            <person name="Martin F."/>
            <person name="Nordberg H.P."/>
            <person name="Cantor M.N."/>
            <person name="Hua S.X."/>
        </authorList>
    </citation>
    <scope>NUCLEOTIDE SEQUENCE [LARGE SCALE GENOMIC DNA]</scope>
    <source>
        <strain evidence="7 8">LaAM-08-1</strain>
    </source>
</reference>
<feature type="domain" description="PHD-type" evidence="6">
    <location>
        <begin position="140"/>
        <end position="195"/>
    </location>
</feature>
<feature type="region of interest" description="Disordered" evidence="5">
    <location>
        <begin position="286"/>
        <end position="433"/>
    </location>
</feature>
<feature type="region of interest" description="Disordered" evidence="5">
    <location>
        <begin position="479"/>
        <end position="506"/>
    </location>
</feature>
<evidence type="ECO:0000256" key="5">
    <source>
        <dbReference type="SAM" id="MobiDB-lite"/>
    </source>
</evidence>
<evidence type="ECO:0000259" key="6">
    <source>
        <dbReference type="PROSITE" id="PS50016"/>
    </source>
</evidence>
<sequence>MAQAAMGPPLSPRETRRSGRRSVPSTSTSASKSPDSDQPPRQKDGVPRPVLTSTGSGARTKRLKQEDLEENVDDRRNTFPTSTSPSTSFAANPTAVSGGKSKRKVKEKDKQQAIDEHGDPPNASAEDHPPDATEEEEQGITRCVCGSSGEDDPDAGEFMVQCETCKVWQHGLCMGYQSEDQVHDDDYYCEQCRPELHADLIKKLSKRPRQTSAGSHYNPVPTTSRVSRSHSPSHLLKQPSKRRNTMNSRDAAFDESLKEIIEATAAEAAAHGTAISAVPSVVVSPTQEMEEETEAQQIAKKKRKRSEDDVAPKKRTRSASSASDRASIIPQDHASTIVNLEKPLTPVAPQPPPKSSGRNKRGGRKNANVDTVASVDGDEGSVPTAPKRTGNSSRSKGSAIAKRPPFSHVGSHGSGNDHGTRRNQSGGVAGQAVAPVNTESSRAYRSSHAYAVSQQPLLTSWNLPDYLAHLEEMLPTDTPQPLEVPAGPGVAAGGRGESTERTMERGVKVKWPSKRMSVGDMNKRVRALVEWVGREQASALDRGRRRIALERALYELPSDPGETEAINFSAGNMAVDEPSLACSLEADSRQDHSIHLIHNTTHPLPSTMKLMEELMQELIGFQERFGPGAKNRERERRMHVGAS</sequence>
<gene>
    <name evidence="7" type="ORF">K443DRAFT_678398</name>
</gene>
<accession>A0A0C9X8M5</accession>
<dbReference type="PANTHER" id="PTHR47793">
    <property type="entry name" value="HISTONE DEACETYLASE COMPLEX SUBUNIT CTI6"/>
    <property type="match status" value="1"/>
</dbReference>
<proteinExistence type="predicted"/>
<dbReference type="EMBL" id="KN838607">
    <property type="protein sequence ID" value="KIK01396.1"/>
    <property type="molecule type" value="Genomic_DNA"/>
</dbReference>
<feature type="region of interest" description="Disordered" evidence="5">
    <location>
        <begin position="206"/>
        <end position="247"/>
    </location>
</feature>
<dbReference type="InterPro" id="IPR019786">
    <property type="entry name" value="Zinc_finger_PHD-type_CS"/>
</dbReference>
<feature type="compositionally biased region" description="Basic and acidic residues" evidence="5">
    <location>
        <begin position="34"/>
        <end position="46"/>
    </location>
</feature>
<keyword evidence="2 4" id="KW-0863">Zinc-finger</keyword>
<dbReference type="Pfam" id="PF00628">
    <property type="entry name" value="PHD"/>
    <property type="match status" value="1"/>
</dbReference>
<keyword evidence="8" id="KW-1185">Reference proteome</keyword>
<evidence type="ECO:0000256" key="1">
    <source>
        <dbReference type="ARBA" id="ARBA00022723"/>
    </source>
</evidence>
<dbReference type="PROSITE" id="PS50016">
    <property type="entry name" value="ZF_PHD_2"/>
    <property type="match status" value="1"/>
</dbReference>
<evidence type="ECO:0000256" key="2">
    <source>
        <dbReference type="ARBA" id="ARBA00022771"/>
    </source>
</evidence>
<dbReference type="InterPro" id="IPR019787">
    <property type="entry name" value="Znf_PHD-finger"/>
</dbReference>
<keyword evidence="1" id="KW-0479">Metal-binding</keyword>
<dbReference type="PANTHER" id="PTHR47793:SF1">
    <property type="entry name" value="HISTONE DEACETYLASE COMPLEX SUBUNIT CTI6"/>
    <property type="match status" value="1"/>
</dbReference>
<dbReference type="PROSITE" id="PS01359">
    <property type="entry name" value="ZF_PHD_1"/>
    <property type="match status" value="1"/>
</dbReference>
<feature type="region of interest" description="Disordered" evidence="5">
    <location>
        <begin position="1"/>
        <end position="152"/>
    </location>
</feature>
<dbReference type="HOGENOM" id="CLU_029203_0_0_1"/>
<feature type="compositionally biased region" description="Low complexity" evidence="5">
    <location>
        <begin position="22"/>
        <end position="33"/>
    </location>
</feature>
<evidence type="ECO:0000256" key="3">
    <source>
        <dbReference type="ARBA" id="ARBA00022833"/>
    </source>
</evidence>
<evidence type="ECO:0000313" key="7">
    <source>
        <dbReference type="EMBL" id="KIK01396.1"/>
    </source>
</evidence>
<dbReference type="InterPro" id="IPR053051">
    <property type="entry name" value="HDAC_complex_subunit"/>
</dbReference>
<dbReference type="SMART" id="SM00249">
    <property type="entry name" value="PHD"/>
    <property type="match status" value="1"/>
</dbReference>
<dbReference type="InterPro" id="IPR011011">
    <property type="entry name" value="Znf_FYVE_PHD"/>
</dbReference>
<feature type="compositionally biased region" description="Polar residues" evidence="5">
    <location>
        <begin position="210"/>
        <end position="232"/>
    </location>
</feature>
<dbReference type="InterPro" id="IPR013083">
    <property type="entry name" value="Znf_RING/FYVE/PHD"/>
</dbReference>
<organism evidence="7 8">
    <name type="scientific">Laccaria amethystina LaAM-08-1</name>
    <dbReference type="NCBI Taxonomy" id="1095629"/>
    <lineage>
        <taxon>Eukaryota</taxon>
        <taxon>Fungi</taxon>
        <taxon>Dikarya</taxon>
        <taxon>Basidiomycota</taxon>
        <taxon>Agaricomycotina</taxon>
        <taxon>Agaricomycetes</taxon>
        <taxon>Agaricomycetidae</taxon>
        <taxon>Agaricales</taxon>
        <taxon>Agaricineae</taxon>
        <taxon>Hydnangiaceae</taxon>
        <taxon>Laccaria</taxon>
    </lineage>
</organism>
<feature type="compositionally biased region" description="Low complexity" evidence="5">
    <location>
        <begin position="318"/>
        <end position="327"/>
    </location>
</feature>
<reference evidence="8" key="2">
    <citation type="submission" date="2015-01" db="EMBL/GenBank/DDBJ databases">
        <title>Evolutionary Origins and Diversification of the Mycorrhizal Mutualists.</title>
        <authorList>
            <consortium name="DOE Joint Genome Institute"/>
            <consortium name="Mycorrhizal Genomics Consortium"/>
            <person name="Kohler A."/>
            <person name="Kuo A."/>
            <person name="Nagy L.G."/>
            <person name="Floudas D."/>
            <person name="Copeland A."/>
            <person name="Barry K.W."/>
            <person name="Cichocki N."/>
            <person name="Veneault-Fourrey C."/>
            <person name="LaButti K."/>
            <person name="Lindquist E.A."/>
            <person name="Lipzen A."/>
            <person name="Lundell T."/>
            <person name="Morin E."/>
            <person name="Murat C."/>
            <person name="Riley R."/>
            <person name="Ohm R."/>
            <person name="Sun H."/>
            <person name="Tunlid A."/>
            <person name="Henrissat B."/>
            <person name="Grigoriev I.V."/>
            <person name="Hibbett D.S."/>
            <person name="Martin F."/>
        </authorList>
    </citation>
    <scope>NUCLEOTIDE SEQUENCE [LARGE SCALE GENOMIC DNA]</scope>
    <source>
        <strain evidence="8">LaAM-08-1</strain>
    </source>
</reference>
<dbReference type="SUPFAM" id="SSF57903">
    <property type="entry name" value="FYVE/PHD zinc finger"/>
    <property type="match status" value="1"/>
</dbReference>
<keyword evidence="3" id="KW-0862">Zinc</keyword>
<name>A0A0C9X8M5_9AGAR</name>
<feature type="compositionally biased region" description="Low complexity" evidence="5">
    <location>
        <begin position="78"/>
        <end position="95"/>
    </location>
</feature>
<dbReference type="Gene3D" id="3.30.40.10">
    <property type="entry name" value="Zinc/RING finger domain, C3HC4 (zinc finger)"/>
    <property type="match status" value="1"/>
</dbReference>
<dbReference type="AlphaFoldDB" id="A0A0C9X8M5"/>
<dbReference type="STRING" id="1095629.A0A0C9X8M5"/>
<dbReference type="GO" id="GO:0008270">
    <property type="term" value="F:zinc ion binding"/>
    <property type="evidence" value="ECO:0007669"/>
    <property type="project" value="UniProtKB-KW"/>
</dbReference>